<keyword evidence="2" id="KW-1185">Reference proteome</keyword>
<organism evidence="1 2">
    <name type="scientific">Lindgomyces ingoldianus</name>
    <dbReference type="NCBI Taxonomy" id="673940"/>
    <lineage>
        <taxon>Eukaryota</taxon>
        <taxon>Fungi</taxon>
        <taxon>Dikarya</taxon>
        <taxon>Ascomycota</taxon>
        <taxon>Pezizomycotina</taxon>
        <taxon>Dothideomycetes</taxon>
        <taxon>Pleosporomycetidae</taxon>
        <taxon>Pleosporales</taxon>
        <taxon>Lindgomycetaceae</taxon>
        <taxon>Lindgomyces</taxon>
    </lineage>
</organism>
<evidence type="ECO:0000313" key="2">
    <source>
        <dbReference type="Proteomes" id="UP000799755"/>
    </source>
</evidence>
<protein>
    <submittedName>
        <fullName evidence="1">Uncharacterized protein</fullName>
    </submittedName>
</protein>
<comment type="caution">
    <text evidence="1">The sequence shown here is derived from an EMBL/GenBank/DDBJ whole genome shotgun (WGS) entry which is preliminary data.</text>
</comment>
<dbReference type="EMBL" id="MU003523">
    <property type="protein sequence ID" value="KAF2466810.1"/>
    <property type="molecule type" value="Genomic_DNA"/>
</dbReference>
<sequence length="1412" mass="149604">MDFAFKSAVGSAPSINAGADLTEINTENLGFAAFGGEKKLQLLPDPWPTDGLPPSTASLLSVASRRGLLAAASPRALVLASTEAVRKAFNGAAPEDNIITDFKPDVVVALPQLRHVAFSSNEDFLVVTAESGGGLAVYGVDDLLRSKAQPGVQISTEQITVRSLAANPNPDLEQAFVVVLDSGQLLLADVGEGQSKILQAEGVSCAGWSAKGKQIVAGLNDGTALQYTLVGKVVATIPRPPGVEANYAVSAIYWLTNDEFFVIHSPPTAPSADDDAMQDNQESTYHLVKTDQGRTTFSFHKASYAICPPSFGPQRDPPLRFSITRLRNWEPHLRDVLILGASNCVDFTTLTSASAPLAPTQEVLNDFTITDLQDNRRATLPQMTGGEDGVMDSVTIGEALDLSSKEKILRPIPMDEEIAESPTPLPAFLALNNQGRLSAWWIVYDKSIREGTGYHGLTALSKPRSALPTPISNPSSNAPSSTTGSVFAKPTATFGVPSTPKFGSTSFSNVNAASSKPAQPAFGTASAIGGISSGSGFGSTGAIGIRQSPWAAASQTPASQPQHNPFPSAVGSSSGFAKFGGGTAPGTGSPFSSFGSVGTAQSPFASLGQQKPAQPAFAGTSKEITAPKGLTTQPSFGSTVTVGSSLGGGSTLPSWANTPAQQGDSIFGQRTSSFASTKESDMGDSDDAEKRERDEATPTPQAPPPQPKGLFGLSSNGFNVGSSFKGDGTAKDDLPRPISPSSGSLFGGDFASALGAPTMRPPETPIKKEEVEPSLQEISTTPASPPKSAPSTLFSSTTPKAPIAQKETPISPSDEAPATGEDAPLPPDPMTWKPPQKADDDLPPLAGSPGIKVEAPDSSVPSSDDDGGENLSIEEQDEDEEEPSPSDAARKSRPLGARYTLQDSINQSPRIFPAAPTPPVIKSSASSRSGNDSRGSSRPPVPPNLFGQTSRPAASLFGQSSTPTGFPRPPAMFAPQPSRAQELRSPSPVRSASTSAIGTRQPVARAQNTIPLAGSTQQMCKPQTSQPEVSDLSDDEDERIRQELASDIVPSWTLDPFLAHHDYTGSVTKSGIPGQIELMYRDINSMVDTLGLNARTLTAFIKYHCESTQDSLARNDLQEIEDQGEQGPWYKQWALGQMDDLRTLAGELEQVLEAGKTQHVFEKLAQLARLLSDGSKLSTKLNEVRREIINRKDPERTETLRKASLPKEQADQQRALRTQYANLLSLLSKVEEAVVVLRSKLAAHNAVNGKTAAVPTVDAVKKTINKMIAMTEKKNSDILLLEAQMRKIGLEASSRPTSPSSRTFGTPSRSRALRSRDSEFTTPPTNRSKMSTSELNRRAMTPDEDTPSRGFGLFYTPNNSPTQNGGHRKLDVGDLDGFDIEALRESALRRKKVAEALTDALLIRGVKFTKVN</sequence>
<reference evidence="1" key="1">
    <citation type="journal article" date="2020" name="Stud. Mycol.">
        <title>101 Dothideomycetes genomes: a test case for predicting lifestyles and emergence of pathogens.</title>
        <authorList>
            <person name="Haridas S."/>
            <person name="Albert R."/>
            <person name="Binder M."/>
            <person name="Bloem J."/>
            <person name="Labutti K."/>
            <person name="Salamov A."/>
            <person name="Andreopoulos B."/>
            <person name="Baker S."/>
            <person name="Barry K."/>
            <person name="Bills G."/>
            <person name="Bluhm B."/>
            <person name="Cannon C."/>
            <person name="Castanera R."/>
            <person name="Culley D."/>
            <person name="Daum C."/>
            <person name="Ezra D."/>
            <person name="Gonzalez J."/>
            <person name="Henrissat B."/>
            <person name="Kuo A."/>
            <person name="Liang C."/>
            <person name="Lipzen A."/>
            <person name="Lutzoni F."/>
            <person name="Magnuson J."/>
            <person name="Mondo S."/>
            <person name="Nolan M."/>
            <person name="Ohm R."/>
            <person name="Pangilinan J."/>
            <person name="Park H.-J."/>
            <person name="Ramirez L."/>
            <person name="Alfaro M."/>
            <person name="Sun H."/>
            <person name="Tritt A."/>
            <person name="Yoshinaga Y."/>
            <person name="Zwiers L.-H."/>
            <person name="Turgeon B."/>
            <person name="Goodwin S."/>
            <person name="Spatafora J."/>
            <person name="Crous P."/>
            <person name="Grigoriev I."/>
        </authorList>
    </citation>
    <scope>NUCLEOTIDE SEQUENCE</scope>
    <source>
        <strain evidence="1">ATCC 200398</strain>
    </source>
</reference>
<accession>A0ACB6QJW6</accession>
<evidence type="ECO:0000313" key="1">
    <source>
        <dbReference type="EMBL" id="KAF2466810.1"/>
    </source>
</evidence>
<gene>
    <name evidence="1" type="ORF">BDR25DRAFT_345395</name>
</gene>
<dbReference type="Proteomes" id="UP000799755">
    <property type="component" value="Unassembled WGS sequence"/>
</dbReference>
<name>A0ACB6QJW6_9PLEO</name>
<proteinExistence type="predicted"/>